<evidence type="ECO:0000313" key="3">
    <source>
        <dbReference type="Proteomes" id="UP000002033"/>
    </source>
</evidence>
<dbReference type="RefSeq" id="WP_013215427.1">
    <property type="nucleotide sequence ID" value="NC_014313.1"/>
</dbReference>
<dbReference type="PROSITE" id="PS51318">
    <property type="entry name" value="TAT"/>
    <property type="match status" value="1"/>
</dbReference>
<evidence type="ECO:0000313" key="2">
    <source>
        <dbReference type="EMBL" id="ADJ23212.1"/>
    </source>
</evidence>
<dbReference type="OrthoDB" id="9804570at2"/>
<dbReference type="HOGENOM" id="CLU_118521_1_1_5"/>
<dbReference type="eggNOG" id="COG5501">
    <property type="taxonomic scope" value="Bacteria"/>
</dbReference>
<dbReference type="AlphaFoldDB" id="D8JX76"/>
<dbReference type="InterPro" id="IPR032711">
    <property type="entry name" value="SoxY"/>
</dbReference>
<protein>
    <submittedName>
        <fullName evidence="2">Thiosulfate-binding protein SoxY</fullName>
    </submittedName>
</protein>
<dbReference type="Proteomes" id="UP000002033">
    <property type="component" value="Chromosome"/>
</dbReference>
<dbReference type="InterPro" id="IPR038162">
    <property type="entry name" value="SoxY_sf"/>
</dbReference>
<dbReference type="InterPro" id="IPR016568">
    <property type="entry name" value="Sulphur_oxidation_SoxY"/>
</dbReference>
<feature type="domain" description="Ig-like SoxY" evidence="1">
    <location>
        <begin position="60"/>
        <end position="159"/>
    </location>
</feature>
<proteinExistence type="predicted"/>
<dbReference type="Pfam" id="PF13501">
    <property type="entry name" value="SoxY"/>
    <property type="match status" value="1"/>
</dbReference>
<accession>D8JX76</accession>
<dbReference type="KEGG" id="hdn:Hden_1400"/>
<keyword evidence="3" id="KW-1185">Reference proteome</keyword>
<organism evidence="2 3">
    <name type="scientific">Hyphomicrobium denitrificans (strain ATCC 51888 / DSM 1869 / NCIMB 11706 / TK 0415)</name>
    <dbReference type="NCBI Taxonomy" id="582899"/>
    <lineage>
        <taxon>Bacteria</taxon>
        <taxon>Pseudomonadati</taxon>
        <taxon>Pseudomonadota</taxon>
        <taxon>Alphaproteobacteria</taxon>
        <taxon>Hyphomicrobiales</taxon>
        <taxon>Hyphomicrobiaceae</taxon>
        <taxon>Hyphomicrobium</taxon>
    </lineage>
</organism>
<dbReference type="PIRSF" id="PIRSF010312">
    <property type="entry name" value="Sulphur_oxidation_SoxY"/>
    <property type="match status" value="1"/>
</dbReference>
<dbReference type="EMBL" id="CP002083">
    <property type="protein sequence ID" value="ADJ23212.1"/>
    <property type="molecule type" value="Genomic_DNA"/>
</dbReference>
<dbReference type="Gene3D" id="2.60.40.2470">
    <property type="entry name" value="SoxY domain"/>
    <property type="match status" value="1"/>
</dbReference>
<reference evidence="3" key="1">
    <citation type="journal article" date="2011" name="J. Bacteriol.">
        <title>Genome sequences of eight morphologically diverse alphaproteobacteria.</title>
        <authorList>
            <consortium name="US DOE Joint Genome Institute"/>
            <person name="Brown P.J."/>
            <person name="Kysela D.T."/>
            <person name="Buechlein A."/>
            <person name="Hemmerich C."/>
            <person name="Brun Y.V."/>
        </authorList>
    </citation>
    <scope>NUCLEOTIDE SEQUENCE [LARGE SCALE GENOMIC DNA]</scope>
    <source>
        <strain evidence="3">ATCC 51888 / DSM 1869 / NCIB 11706 / TK 0415</strain>
    </source>
</reference>
<dbReference type="STRING" id="582899.Hden_1400"/>
<evidence type="ECO:0000259" key="1">
    <source>
        <dbReference type="Pfam" id="PF13501"/>
    </source>
</evidence>
<dbReference type="InterPro" id="IPR006311">
    <property type="entry name" value="TAT_signal"/>
</dbReference>
<sequence precursor="true">MRDHARITQFDRRQFLLSATAAAGLLPLITKAAHGETALERSRQFEETFARLTHGVTPVAEKVTVDLPELADNGNFVPITMTVASPMTDADHVKAIHIVSTANPVALVATFHLSPVNAVARVQSRMRLAKTQDVIVLAELSSGEMLMSTTKVGVTIGGCGD</sequence>
<gene>
    <name evidence="2" type="ordered locus">Hden_1400</name>
</gene>
<name>D8JX76_HYPDA</name>